<protein>
    <submittedName>
        <fullName evidence="3">Putative oxidoreductase</fullName>
    </submittedName>
</protein>
<keyword evidence="4" id="KW-1185">Reference proteome</keyword>
<dbReference type="PANTHER" id="PTHR43708">
    <property type="entry name" value="CONSERVED EXPRESSED OXIDOREDUCTASE (EUROFUNG)"/>
    <property type="match status" value="1"/>
</dbReference>
<gene>
    <name evidence="3" type="ORF">K458DRAFT_299081</name>
</gene>
<dbReference type="AlphaFoldDB" id="A0A6G1J7V1"/>
<dbReference type="InterPro" id="IPR036291">
    <property type="entry name" value="NAD(P)-bd_dom_sf"/>
</dbReference>
<dbReference type="Gene3D" id="3.40.50.720">
    <property type="entry name" value="NAD(P)-binding Rossmann-like Domain"/>
    <property type="match status" value="1"/>
</dbReference>
<dbReference type="InterPro" id="IPR051317">
    <property type="entry name" value="Gfo/Idh/MocA_oxidoreduct"/>
</dbReference>
<dbReference type="InterPro" id="IPR000683">
    <property type="entry name" value="Gfo/Idh/MocA-like_OxRdtase_N"/>
</dbReference>
<organism evidence="3 4">
    <name type="scientific">Lentithecium fluviatile CBS 122367</name>
    <dbReference type="NCBI Taxonomy" id="1168545"/>
    <lineage>
        <taxon>Eukaryota</taxon>
        <taxon>Fungi</taxon>
        <taxon>Dikarya</taxon>
        <taxon>Ascomycota</taxon>
        <taxon>Pezizomycotina</taxon>
        <taxon>Dothideomycetes</taxon>
        <taxon>Pleosporomycetidae</taxon>
        <taxon>Pleosporales</taxon>
        <taxon>Massarineae</taxon>
        <taxon>Lentitheciaceae</taxon>
        <taxon>Lentithecium</taxon>
    </lineage>
</organism>
<dbReference type="SUPFAM" id="SSF51735">
    <property type="entry name" value="NAD(P)-binding Rossmann-fold domains"/>
    <property type="match status" value="1"/>
</dbReference>
<dbReference type="Proteomes" id="UP000799291">
    <property type="component" value="Unassembled WGS sequence"/>
</dbReference>
<proteinExistence type="predicted"/>
<dbReference type="GO" id="GO:0000166">
    <property type="term" value="F:nucleotide binding"/>
    <property type="evidence" value="ECO:0007669"/>
    <property type="project" value="InterPro"/>
</dbReference>
<accession>A0A6G1J7V1</accession>
<dbReference type="InterPro" id="IPR055080">
    <property type="entry name" value="Gal80p-like_C"/>
</dbReference>
<name>A0A6G1J7V1_9PLEO</name>
<evidence type="ECO:0000313" key="3">
    <source>
        <dbReference type="EMBL" id="KAF2686199.1"/>
    </source>
</evidence>
<evidence type="ECO:0000259" key="1">
    <source>
        <dbReference type="Pfam" id="PF01408"/>
    </source>
</evidence>
<evidence type="ECO:0000259" key="2">
    <source>
        <dbReference type="Pfam" id="PF22685"/>
    </source>
</evidence>
<dbReference type="Pfam" id="PF22685">
    <property type="entry name" value="Gal80p_C-like"/>
    <property type="match status" value="1"/>
</dbReference>
<feature type="domain" description="Gal80p-like C-terminal" evidence="2">
    <location>
        <begin position="144"/>
        <end position="303"/>
    </location>
</feature>
<dbReference type="Pfam" id="PF01408">
    <property type="entry name" value="GFO_IDH_MocA"/>
    <property type="match status" value="1"/>
</dbReference>
<dbReference type="PANTHER" id="PTHR43708:SF1">
    <property type="entry name" value="GALACTOSE_LACTOSE METABOLISM REGULATORY PROTEIN GAL80"/>
    <property type="match status" value="1"/>
</dbReference>
<sequence length="396" mass="43100">MAPKPPHRTALIGLSSTATTSWASLAHLPGLLSPHGQTLLPITALLNSSVSAARAAITTYNLPPTTKAYGTPATLAADPSIDLVICNTRVDKHITTIIDSVRAGKDVFVEWPVASTLEDINVIVEAAGRSRSRVAVGLQRRWAPPVVKIREVLREGVGGRRLGRVLSADVRAFGGTKDREVLPEGLAYFAERRVGGNPIVIGFAHAFDWVLSVLGDLNPSTVHTKLQLQRPSTRIRDPQTNEITRETTSNVPDLLSLHGALLPSALTTASSTLSFLFRRGQPFPGTPALTFTINCEFGELRVTSFPGLSLETLPGEEPVKIEVHWFEDDKVEEVSWDDSEEEKNLPPVARSVWRTLRAFAEGKEEGDGWVGLKDAARRAEMIESFLVGWEKETKGA</sequence>
<dbReference type="OrthoDB" id="446809at2759"/>
<reference evidence="3" key="1">
    <citation type="journal article" date="2020" name="Stud. Mycol.">
        <title>101 Dothideomycetes genomes: a test case for predicting lifestyles and emergence of pathogens.</title>
        <authorList>
            <person name="Haridas S."/>
            <person name="Albert R."/>
            <person name="Binder M."/>
            <person name="Bloem J."/>
            <person name="Labutti K."/>
            <person name="Salamov A."/>
            <person name="Andreopoulos B."/>
            <person name="Baker S."/>
            <person name="Barry K."/>
            <person name="Bills G."/>
            <person name="Bluhm B."/>
            <person name="Cannon C."/>
            <person name="Castanera R."/>
            <person name="Culley D."/>
            <person name="Daum C."/>
            <person name="Ezra D."/>
            <person name="Gonzalez J."/>
            <person name="Henrissat B."/>
            <person name="Kuo A."/>
            <person name="Liang C."/>
            <person name="Lipzen A."/>
            <person name="Lutzoni F."/>
            <person name="Magnuson J."/>
            <person name="Mondo S."/>
            <person name="Nolan M."/>
            <person name="Ohm R."/>
            <person name="Pangilinan J."/>
            <person name="Park H.-J."/>
            <person name="Ramirez L."/>
            <person name="Alfaro M."/>
            <person name="Sun H."/>
            <person name="Tritt A."/>
            <person name="Yoshinaga Y."/>
            <person name="Zwiers L.-H."/>
            <person name="Turgeon B."/>
            <person name="Goodwin S."/>
            <person name="Spatafora J."/>
            <person name="Crous P."/>
            <person name="Grigoriev I."/>
        </authorList>
    </citation>
    <scope>NUCLEOTIDE SEQUENCE</scope>
    <source>
        <strain evidence="3">CBS 122367</strain>
    </source>
</reference>
<dbReference type="SUPFAM" id="SSF55347">
    <property type="entry name" value="Glyceraldehyde-3-phosphate dehydrogenase-like, C-terminal domain"/>
    <property type="match status" value="1"/>
</dbReference>
<evidence type="ECO:0000313" key="4">
    <source>
        <dbReference type="Proteomes" id="UP000799291"/>
    </source>
</evidence>
<feature type="domain" description="Gfo/Idh/MocA-like oxidoreductase N-terminal" evidence="1">
    <location>
        <begin position="8"/>
        <end position="137"/>
    </location>
</feature>
<dbReference type="Gene3D" id="3.30.360.10">
    <property type="entry name" value="Dihydrodipicolinate Reductase, domain 2"/>
    <property type="match status" value="1"/>
</dbReference>
<dbReference type="EMBL" id="MU005577">
    <property type="protein sequence ID" value="KAF2686199.1"/>
    <property type="molecule type" value="Genomic_DNA"/>
</dbReference>